<dbReference type="AlphaFoldDB" id="A0A0Q9YSX3"/>
<evidence type="ECO:0000313" key="2">
    <source>
        <dbReference type="EMBL" id="MCS5710163.1"/>
    </source>
</evidence>
<keyword evidence="3" id="KW-1185">Reference proteome</keyword>
<dbReference type="EMBL" id="LKAJ02000001">
    <property type="protein sequence ID" value="MCS5710163.1"/>
    <property type="molecule type" value="Genomic_DNA"/>
</dbReference>
<dbReference type="STRING" id="295108.HT99x_02285"/>
<dbReference type="EMBL" id="LKAJ01000010">
    <property type="protein sequence ID" value="KRG20554.1"/>
    <property type="molecule type" value="Genomic_DNA"/>
</dbReference>
<reference evidence="2" key="3">
    <citation type="submission" date="2021-06" db="EMBL/GenBank/DDBJ databases">
        <title>Genomic Description and Analysis of Intracellular Bacteria, Candidatus Berkiella cookevillensis and Candidatus Berkiella aquae.</title>
        <authorList>
            <person name="Kidane D.T."/>
            <person name="Mehari Y.T."/>
            <person name="Rice F.C."/>
            <person name="Arivett B.A."/>
            <person name="Farone A.L."/>
            <person name="Berk S.G."/>
            <person name="Farone M.B."/>
        </authorList>
    </citation>
    <scope>NUCLEOTIDE SEQUENCE</scope>
    <source>
        <strain evidence="2">HT99</strain>
    </source>
</reference>
<sequence length="254" mass="28510">MTPQQVQFCYAIAHAQTERVRVLASKININQHNDCDNSPALMCLWALNRGPKALTQKLEELFPNIRNDDSNLVEASKEAMAATIRECVFPLLKRALNPLLKPIGLKVVSPDKINDHFIESSFAAVNVILNDEFFDDINAGQRSLAKNLFDKLCPRVERINTETKPTLQPKPAAGQQSKEQPYTIQLLMAILNGQAHEFPHMPSLNLQATFEAGRTYLPGASSLARKSMPMPCGLQKQREEEEHKYCHRMAPGVH</sequence>
<gene>
    <name evidence="2" type="ORF">HT99x_001840</name>
    <name evidence="1" type="ORF">HT99x_02285</name>
</gene>
<evidence type="ECO:0000313" key="3">
    <source>
        <dbReference type="Proteomes" id="UP000051497"/>
    </source>
</evidence>
<dbReference type="Proteomes" id="UP000051497">
    <property type="component" value="Unassembled WGS sequence"/>
</dbReference>
<evidence type="ECO:0000313" key="1">
    <source>
        <dbReference type="EMBL" id="KRG20554.1"/>
    </source>
</evidence>
<name>A0A0Q9YSX3_9GAMM</name>
<proteinExistence type="predicted"/>
<comment type="caution">
    <text evidence="1">The sequence shown here is derived from an EMBL/GenBank/DDBJ whole genome shotgun (WGS) entry which is preliminary data.</text>
</comment>
<accession>A0A0Q9YSX3</accession>
<dbReference type="RefSeq" id="WP_075066910.1">
    <property type="nucleotide sequence ID" value="NZ_LKAJ02000001.1"/>
</dbReference>
<organism evidence="1">
    <name type="scientific">Candidatus Berkiella aquae</name>
    <dbReference type="NCBI Taxonomy" id="295108"/>
    <lineage>
        <taxon>Bacteria</taxon>
        <taxon>Pseudomonadati</taxon>
        <taxon>Pseudomonadota</taxon>
        <taxon>Gammaproteobacteria</taxon>
        <taxon>Candidatus Berkiellales</taxon>
        <taxon>Candidatus Berkiellaceae</taxon>
        <taxon>Candidatus Berkiella</taxon>
    </lineage>
</organism>
<protein>
    <submittedName>
        <fullName evidence="1">Uncharacterized protein</fullName>
    </submittedName>
</protein>
<reference evidence="1" key="1">
    <citation type="submission" date="2015-09" db="EMBL/GenBank/DDBJ databases">
        <title>Draft Genome Sequences of Two Novel Amoeba-resistant Intranuclear Bacteria, Candidatus Berkiella cookevillensis and Candidatus Berkiella aquae.</title>
        <authorList>
            <person name="Mehari Y.T."/>
            <person name="Arivett B.A."/>
            <person name="Farone A.L."/>
            <person name="Gunderson J.H."/>
            <person name="Farone M.B."/>
        </authorList>
    </citation>
    <scope>NUCLEOTIDE SEQUENCE [LARGE SCALE GENOMIC DNA]</scope>
    <source>
        <strain evidence="1">HT99</strain>
    </source>
</reference>
<reference evidence="2" key="2">
    <citation type="journal article" date="2016" name="Genome Announc.">
        <title>Draft Genome Sequences of Two Novel Amoeba-Resistant Intranuclear Bacteria, 'Candidatus Berkiella cookevillensis' and 'Candidatus Berkiella aquae'.</title>
        <authorList>
            <person name="Mehari Y.T."/>
            <person name="Arivett B.A."/>
            <person name="Farone A.L."/>
            <person name="Gunderson J.H."/>
            <person name="Farone M.B."/>
        </authorList>
    </citation>
    <scope>NUCLEOTIDE SEQUENCE</scope>
    <source>
        <strain evidence="2">HT99</strain>
    </source>
</reference>